<name>A0AAV7SRW0_PLEWA</name>
<feature type="region of interest" description="Disordered" evidence="1">
    <location>
        <begin position="1"/>
        <end position="54"/>
    </location>
</feature>
<sequence length="87" mass="9982">MQSDLEVSEEEELNEEAPDEEVPDLAGEGDLSMGSEQEVQEDHIYISREPSVKAGSRYLSPEELENRMADKELQLQFVPIKLEMEER</sequence>
<reference evidence="2" key="1">
    <citation type="journal article" date="2022" name="bioRxiv">
        <title>Sequencing and chromosome-scale assembly of the giantPleurodeles waltlgenome.</title>
        <authorList>
            <person name="Brown T."/>
            <person name="Elewa A."/>
            <person name="Iarovenko S."/>
            <person name="Subramanian E."/>
            <person name="Araus A.J."/>
            <person name="Petzold A."/>
            <person name="Susuki M."/>
            <person name="Suzuki K.-i.T."/>
            <person name="Hayashi T."/>
            <person name="Toyoda A."/>
            <person name="Oliveira C."/>
            <person name="Osipova E."/>
            <person name="Leigh N.D."/>
            <person name="Simon A."/>
            <person name="Yun M.H."/>
        </authorList>
    </citation>
    <scope>NUCLEOTIDE SEQUENCE</scope>
    <source>
        <strain evidence="2">20211129_DDA</strain>
        <tissue evidence="2">Liver</tissue>
    </source>
</reference>
<dbReference type="AlphaFoldDB" id="A0AAV7SRW0"/>
<accession>A0AAV7SRW0</accession>
<proteinExistence type="predicted"/>
<dbReference type="Proteomes" id="UP001066276">
    <property type="component" value="Chromosome 4_2"/>
</dbReference>
<gene>
    <name evidence="2" type="ORF">NDU88_007208</name>
</gene>
<organism evidence="2 3">
    <name type="scientific">Pleurodeles waltl</name>
    <name type="common">Iberian ribbed newt</name>
    <dbReference type="NCBI Taxonomy" id="8319"/>
    <lineage>
        <taxon>Eukaryota</taxon>
        <taxon>Metazoa</taxon>
        <taxon>Chordata</taxon>
        <taxon>Craniata</taxon>
        <taxon>Vertebrata</taxon>
        <taxon>Euteleostomi</taxon>
        <taxon>Amphibia</taxon>
        <taxon>Batrachia</taxon>
        <taxon>Caudata</taxon>
        <taxon>Salamandroidea</taxon>
        <taxon>Salamandridae</taxon>
        <taxon>Pleurodelinae</taxon>
        <taxon>Pleurodeles</taxon>
    </lineage>
</organism>
<dbReference type="EMBL" id="JANPWB010000008">
    <property type="protein sequence ID" value="KAJ1166812.1"/>
    <property type="molecule type" value="Genomic_DNA"/>
</dbReference>
<evidence type="ECO:0000256" key="1">
    <source>
        <dbReference type="SAM" id="MobiDB-lite"/>
    </source>
</evidence>
<comment type="caution">
    <text evidence="2">The sequence shown here is derived from an EMBL/GenBank/DDBJ whole genome shotgun (WGS) entry which is preliminary data.</text>
</comment>
<protein>
    <submittedName>
        <fullName evidence="2">Uncharacterized protein</fullName>
    </submittedName>
</protein>
<evidence type="ECO:0000313" key="2">
    <source>
        <dbReference type="EMBL" id="KAJ1166812.1"/>
    </source>
</evidence>
<evidence type="ECO:0000313" key="3">
    <source>
        <dbReference type="Proteomes" id="UP001066276"/>
    </source>
</evidence>
<feature type="compositionally biased region" description="Acidic residues" evidence="1">
    <location>
        <begin position="1"/>
        <end position="23"/>
    </location>
</feature>
<keyword evidence="3" id="KW-1185">Reference proteome</keyword>